<evidence type="ECO:0000256" key="1">
    <source>
        <dbReference type="SAM" id="Phobius"/>
    </source>
</evidence>
<dbReference type="EMBL" id="JACXSS010000001">
    <property type="protein sequence ID" value="MBD9357745.1"/>
    <property type="molecule type" value="Genomic_DNA"/>
</dbReference>
<gene>
    <name evidence="2" type="ORF">IE877_18045</name>
</gene>
<proteinExistence type="predicted"/>
<keyword evidence="1" id="KW-0472">Membrane</keyword>
<accession>A0ABR9D4A4</accession>
<feature type="transmembrane region" description="Helical" evidence="1">
    <location>
        <begin position="36"/>
        <end position="56"/>
    </location>
</feature>
<evidence type="ECO:0000313" key="3">
    <source>
        <dbReference type="Proteomes" id="UP000652176"/>
    </source>
</evidence>
<reference evidence="2 3" key="1">
    <citation type="submission" date="2020-09" db="EMBL/GenBank/DDBJ databases">
        <title>Methylomonas albis sp. nov. and Methylomonas fluvii sp. nov.: Two cold-adapted methanotrophs from the River Elbe and an amended description of Methylovulum psychrotolerans strain Eb1.</title>
        <authorList>
            <person name="Bussmann I.K."/>
            <person name="Klings K.-W."/>
            <person name="Warnstedt J."/>
            <person name="Hoppert M."/>
            <person name="Saborowski A."/>
            <person name="Horn F."/>
            <person name="Liebner S."/>
        </authorList>
    </citation>
    <scope>NUCLEOTIDE SEQUENCE [LARGE SCALE GENOMIC DNA]</scope>
    <source>
        <strain evidence="2 3">EbA</strain>
    </source>
</reference>
<protein>
    <submittedName>
        <fullName evidence="2">Uncharacterized protein</fullName>
    </submittedName>
</protein>
<name>A0ABR9D4A4_9GAMM</name>
<evidence type="ECO:0000313" key="2">
    <source>
        <dbReference type="EMBL" id="MBD9357745.1"/>
    </source>
</evidence>
<feature type="transmembrane region" description="Helical" evidence="1">
    <location>
        <begin position="6"/>
        <end position="24"/>
    </location>
</feature>
<comment type="caution">
    <text evidence="2">The sequence shown here is derived from an EMBL/GenBank/DDBJ whole genome shotgun (WGS) entry which is preliminary data.</text>
</comment>
<keyword evidence="1" id="KW-0812">Transmembrane</keyword>
<feature type="transmembrane region" description="Helical" evidence="1">
    <location>
        <begin position="96"/>
        <end position="118"/>
    </location>
</feature>
<dbReference type="RefSeq" id="WP_192376005.1">
    <property type="nucleotide sequence ID" value="NZ_JACXSS010000001.1"/>
</dbReference>
<dbReference type="Proteomes" id="UP000652176">
    <property type="component" value="Unassembled WGS sequence"/>
</dbReference>
<sequence length="128" mass="14515">MVNNGYSLSVVCLGIYFFLVGWLGSSISLLTTLKDVRRVIVVAFLFMISFPLGYLLCDWGSEQFIVKYDAVFSAMQFLLSADRSHLISGDDLRMRFFIMHFGLLLLIFMTQAPVYMAFSSSVNQKTPN</sequence>
<keyword evidence="3" id="KW-1185">Reference proteome</keyword>
<keyword evidence="1" id="KW-1133">Transmembrane helix</keyword>
<organism evidence="2 3">
    <name type="scientific">Methylomonas albis</name>
    <dbReference type="NCBI Taxonomy" id="1854563"/>
    <lineage>
        <taxon>Bacteria</taxon>
        <taxon>Pseudomonadati</taxon>
        <taxon>Pseudomonadota</taxon>
        <taxon>Gammaproteobacteria</taxon>
        <taxon>Methylococcales</taxon>
        <taxon>Methylococcaceae</taxon>
        <taxon>Methylomonas</taxon>
    </lineage>
</organism>